<dbReference type="GO" id="GO:0046373">
    <property type="term" value="P:L-arabinose metabolic process"/>
    <property type="evidence" value="ECO:0007669"/>
    <property type="project" value="InterPro"/>
</dbReference>
<reference evidence="3 4" key="1">
    <citation type="submission" date="2019-08" db="EMBL/GenBank/DDBJ databases">
        <title>Genome of Aequorivita lipolytica Y10-2 (type strain).</title>
        <authorList>
            <person name="Bowman J.P."/>
        </authorList>
    </citation>
    <scope>NUCLEOTIDE SEQUENCE [LARGE SCALE GENOMIC DNA]</scope>
    <source>
        <strain evidence="3 4">Y10-2</strain>
    </source>
</reference>
<dbReference type="GO" id="GO:0046556">
    <property type="term" value="F:alpha-L-arabinofuranosidase activity"/>
    <property type="evidence" value="ECO:0007669"/>
    <property type="project" value="InterPro"/>
</dbReference>
<dbReference type="RefSeq" id="WP_111816005.1">
    <property type="nucleotide sequence ID" value="NZ_CBCRZQ010000005.1"/>
</dbReference>
<name>A0A5C6YMK8_9FLAO</name>
<dbReference type="InterPro" id="IPR036195">
    <property type="entry name" value="AbfB_ABD_sf"/>
</dbReference>
<dbReference type="SMART" id="SM00108">
    <property type="entry name" value="B_lectin"/>
    <property type="match status" value="1"/>
</dbReference>
<feature type="domain" description="Bulb-type lectin" evidence="2">
    <location>
        <begin position="374"/>
        <end position="486"/>
    </location>
</feature>
<dbReference type="OrthoDB" id="1247215at2"/>
<feature type="signal peptide" evidence="1">
    <location>
        <begin position="1"/>
        <end position="22"/>
    </location>
</feature>
<dbReference type="Gene3D" id="2.90.10.10">
    <property type="entry name" value="Bulb-type lectin domain"/>
    <property type="match status" value="2"/>
</dbReference>
<dbReference type="InterPro" id="IPR001480">
    <property type="entry name" value="Bulb-type_lectin_dom"/>
</dbReference>
<accession>A0A5C6YMK8</accession>
<keyword evidence="1" id="KW-0732">Signal</keyword>
<dbReference type="SUPFAM" id="SSF110221">
    <property type="entry name" value="AbfB domain"/>
    <property type="match status" value="1"/>
</dbReference>
<proteinExistence type="predicted"/>
<dbReference type="AlphaFoldDB" id="A0A5C6YMK8"/>
<comment type="caution">
    <text evidence="3">The sequence shown here is derived from an EMBL/GenBank/DDBJ whole genome shotgun (WGS) entry which is preliminary data.</text>
</comment>
<keyword evidence="4" id="KW-1185">Reference proteome</keyword>
<sequence>MKKNTFISLFVLLIIFSATSIAQTTMSSWQVNDGSEGVLKIPTSSDAQRSEAFNSATVPSQNDQAWNNLEKDKNGWVNFKKTSDVKSCGQQVDFTYFQLLANVPANVNISSFAVTYNAGDDANRIAIYNSKYPNGKFDQSKDQIKVSQRGPFVIDIKDWIVKGEENRIVVIHYDQCSPGNNLSGLRVTIKEEVMMAEATSVTLPDTFRLHAYSINGKRVESGSDYWMGFNPNEAGASKVGRILNAKTGTVLDVEKVDIDKAKGIIALKVTNAPGASSFLVIGDNKNVSIAVITGNTNRHHFIIRNPEEKEGSSKKYVSFESVAFPGWFLRHQGFQLKVTQATDNARKDIVYRQDATWLFEPIKNEKMVRNQSANEFLGVTQSLTVNQELVSKNGQYNLILQPDGNLCIYKNKKDFVWCTMTNGKNTAQLILQDDGNLCLYNTTGGHIWSTDTYRGDIKEVGSLLVLEDNGILNLYNANGGVVWSSK</sequence>
<protein>
    <recommendedName>
        <fullName evidence="2">Bulb-type lectin domain-containing protein</fullName>
    </recommendedName>
</protein>
<dbReference type="EMBL" id="VORU01000011">
    <property type="protein sequence ID" value="TXD68436.1"/>
    <property type="molecule type" value="Genomic_DNA"/>
</dbReference>
<evidence type="ECO:0000313" key="3">
    <source>
        <dbReference type="EMBL" id="TXD68436.1"/>
    </source>
</evidence>
<dbReference type="SUPFAM" id="SSF51110">
    <property type="entry name" value="alpha-D-mannose-specific plant lectins"/>
    <property type="match status" value="1"/>
</dbReference>
<evidence type="ECO:0000313" key="4">
    <source>
        <dbReference type="Proteomes" id="UP000321945"/>
    </source>
</evidence>
<feature type="chain" id="PRO_5022821792" description="Bulb-type lectin domain-containing protein" evidence="1">
    <location>
        <begin position="23"/>
        <end position="486"/>
    </location>
</feature>
<gene>
    <name evidence="3" type="ORF">ESV24_12210</name>
</gene>
<dbReference type="Gene3D" id="2.80.10.50">
    <property type="match status" value="1"/>
</dbReference>
<evidence type="ECO:0000259" key="2">
    <source>
        <dbReference type="PROSITE" id="PS50927"/>
    </source>
</evidence>
<dbReference type="InterPro" id="IPR007934">
    <property type="entry name" value="AbfB_ABD"/>
</dbReference>
<organism evidence="3 4">
    <name type="scientific">Aequorivita lipolytica</name>
    <dbReference type="NCBI Taxonomy" id="153267"/>
    <lineage>
        <taxon>Bacteria</taxon>
        <taxon>Pseudomonadati</taxon>
        <taxon>Bacteroidota</taxon>
        <taxon>Flavobacteriia</taxon>
        <taxon>Flavobacteriales</taxon>
        <taxon>Flavobacteriaceae</taxon>
        <taxon>Aequorivita</taxon>
    </lineage>
</organism>
<dbReference type="Pfam" id="PF05270">
    <property type="entry name" value="AbfB"/>
    <property type="match status" value="1"/>
</dbReference>
<dbReference type="InterPro" id="IPR036426">
    <property type="entry name" value="Bulb-type_lectin_dom_sf"/>
</dbReference>
<dbReference type="PROSITE" id="PS50927">
    <property type="entry name" value="BULB_LECTIN"/>
    <property type="match status" value="1"/>
</dbReference>
<evidence type="ECO:0000256" key="1">
    <source>
        <dbReference type="SAM" id="SignalP"/>
    </source>
</evidence>
<dbReference type="Proteomes" id="UP000321945">
    <property type="component" value="Unassembled WGS sequence"/>
</dbReference>